<dbReference type="OrthoDB" id="3112905at2759"/>
<keyword evidence="2" id="KW-0732">Signal</keyword>
<keyword evidence="1" id="KW-0472">Membrane</keyword>
<dbReference type="HOGENOM" id="CLU_055489_0_0_1"/>
<evidence type="ECO:0000256" key="1">
    <source>
        <dbReference type="SAM" id="Phobius"/>
    </source>
</evidence>
<evidence type="ECO:0000256" key="2">
    <source>
        <dbReference type="SAM" id="SignalP"/>
    </source>
</evidence>
<dbReference type="EMBL" id="AWSO01000804">
    <property type="protein sequence ID" value="ESK87341.1"/>
    <property type="molecule type" value="Genomic_DNA"/>
</dbReference>
<dbReference type="Proteomes" id="UP000017559">
    <property type="component" value="Unassembled WGS sequence"/>
</dbReference>
<sequence length="475" mass="53403">MPPFIALELILCILRHLPSYLLHDLNNCALVCRSWAPHARSFAFRAIRLSSAEHTIELIDLLTSPHETISAAIKYINIEGWFGDHVFSSLGSSRAIKPDAGKILKAFTTASERSLSFPHVKRLNLEKIEWGSVSPSVRKAFMDHNPFQSLVWLRLSSCSFETYAQYWELIHSFPLLESYDHGDCIYIPFKSVDCVTSPKPLRLRALHWHVTYVPRAMEAWPDAAVFNALLLESGESLEELEFIVEQCIPDESESHLFPVFDFTRTTRLRKLHMKFKSTSWAFILAFLRNMTQARSNTLQNLSLSCRIPQSGPSQDIDSYYQIPVDLAPMDTVLRHPFFSSLQRIAFGNFFCSFSESDVTNQRLAGKTRFERPDDDSVPGKRLNRAIERLKASFVEVHSNDTPLSMTWTRPAMDSNKMAILATGTEDVAALREALDDVVILGLAIGAGVVAVMVLLLVLPVGVAVEIPPGNLGPLQ</sequence>
<keyword evidence="4" id="KW-1185">Reference proteome</keyword>
<comment type="caution">
    <text evidence="3">The sequence shown here is derived from an EMBL/GenBank/DDBJ whole genome shotgun (WGS) entry which is preliminary data.</text>
</comment>
<feature type="signal peptide" evidence="2">
    <location>
        <begin position="1"/>
        <end position="19"/>
    </location>
</feature>
<keyword evidence="1" id="KW-0812">Transmembrane</keyword>
<feature type="chain" id="PRO_5004711500" description="F-box domain-containing protein" evidence="2">
    <location>
        <begin position="20"/>
        <end position="475"/>
    </location>
</feature>
<name>V2X3H4_MONRO</name>
<reference evidence="3 4" key="1">
    <citation type="journal article" date="2014" name="BMC Genomics">
        <title>Genome and secretome analysis of the hemibiotrophic fungal pathogen, Moniliophthora roreri, which causes frosty pod rot disease of cacao: mechanisms of the biotrophic and necrotrophic phases.</title>
        <authorList>
            <person name="Meinhardt L.W."/>
            <person name="Costa G.G.L."/>
            <person name="Thomazella D.P.T."/>
            <person name="Teixeira P.J.P.L."/>
            <person name="Carazzolle M.F."/>
            <person name="Schuster S.C."/>
            <person name="Carlson J.E."/>
            <person name="Guiltinan M.J."/>
            <person name="Mieczkowski P."/>
            <person name="Farmer A."/>
            <person name="Ramaraj T."/>
            <person name="Crozier J."/>
            <person name="Davis R.E."/>
            <person name="Shao J."/>
            <person name="Melnick R.L."/>
            <person name="Pereira G.A.G."/>
            <person name="Bailey B.A."/>
        </authorList>
    </citation>
    <scope>NUCLEOTIDE SEQUENCE [LARGE SCALE GENOMIC DNA]</scope>
    <source>
        <strain evidence="3 4">MCA 2997</strain>
    </source>
</reference>
<dbReference type="KEGG" id="mrr:Moror_5717"/>
<dbReference type="SUPFAM" id="SSF81383">
    <property type="entry name" value="F-box domain"/>
    <property type="match status" value="1"/>
</dbReference>
<organism evidence="3 4">
    <name type="scientific">Moniliophthora roreri (strain MCA 2997)</name>
    <name type="common">Cocoa frosty pod rot fungus</name>
    <name type="synonym">Crinipellis roreri</name>
    <dbReference type="NCBI Taxonomy" id="1381753"/>
    <lineage>
        <taxon>Eukaryota</taxon>
        <taxon>Fungi</taxon>
        <taxon>Dikarya</taxon>
        <taxon>Basidiomycota</taxon>
        <taxon>Agaricomycotina</taxon>
        <taxon>Agaricomycetes</taxon>
        <taxon>Agaricomycetidae</taxon>
        <taxon>Agaricales</taxon>
        <taxon>Marasmiineae</taxon>
        <taxon>Marasmiaceae</taxon>
        <taxon>Moniliophthora</taxon>
    </lineage>
</organism>
<dbReference type="InterPro" id="IPR032675">
    <property type="entry name" value="LRR_dom_sf"/>
</dbReference>
<feature type="transmembrane region" description="Helical" evidence="1">
    <location>
        <begin position="437"/>
        <end position="458"/>
    </location>
</feature>
<dbReference type="CDD" id="cd09917">
    <property type="entry name" value="F-box_SF"/>
    <property type="match status" value="1"/>
</dbReference>
<evidence type="ECO:0000313" key="4">
    <source>
        <dbReference type="Proteomes" id="UP000017559"/>
    </source>
</evidence>
<dbReference type="AlphaFoldDB" id="V2X3H4"/>
<evidence type="ECO:0000313" key="3">
    <source>
        <dbReference type="EMBL" id="ESK87341.1"/>
    </source>
</evidence>
<dbReference type="InterPro" id="IPR036047">
    <property type="entry name" value="F-box-like_dom_sf"/>
</dbReference>
<keyword evidence="1" id="KW-1133">Transmembrane helix</keyword>
<accession>V2X3H4</accession>
<dbReference type="Gene3D" id="3.80.10.10">
    <property type="entry name" value="Ribonuclease Inhibitor"/>
    <property type="match status" value="1"/>
</dbReference>
<protein>
    <recommendedName>
        <fullName evidence="5">F-box domain-containing protein</fullName>
    </recommendedName>
</protein>
<gene>
    <name evidence="3" type="ORF">Moror_5717</name>
</gene>
<evidence type="ECO:0008006" key="5">
    <source>
        <dbReference type="Google" id="ProtNLM"/>
    </source>
</evidence>
<dbReference type="SUPFAM" id="SSF52047">
    <property type="entry name" value="RNI-like"/>
    <property type="match status" value="1"/>
</dbReference>
<proteinExistence type="predicted"/>